<protein>
    <recommendedName>
        <fullName evidence="4">HNH endonuclease</fullName>
    </recommendedName>
</protein>
<sequence length="92" mass="10455">MTTLPANPSRDNSARSDWTPAETDQKFPSHLIPVEHPNHDAVCVDCNYWITVDGDGVEYGHARAWNKSPHTDGTREDCPNRSTEKVDPRRKR</sequence>
<dbReference type="RefSeq" id="WP_379696021.1">
    <property type="nucleotide sequence ID" value="NZ_JBHSXH010000015.1"/>
</dbReference>
<keyword evidence="3" id="KW-1185">Reference proteome</keyword>
<name>A0ABD5TYC9_9EURY</name>
<feature type="region of interest" description="Disordered" evidence="1">
    <location>
        <begin position="1"/>
        <end position="31"/>
    </location>
</feature>
<dbReference type="Proteomes" id="UP001596408">
    <property type="component" value="Unassembled WGS sequence"/>
</dbReference>
<feature type="compositionally biased region" description="Polar residues" evidence="1">
    <location>
        <begin position="1"/>
        <end position="11"/>
    </location>
</feature>
<dbReference type="AlphaFoldDB" id="A0ABD5TYC9"/>
<feature type="region of interest" description="Disordered" evidence="1">
    <location>
        <begin position="63"/>
        <end position="92"/>
    </location>
</feature>
<feature type="compositionally biased region" description="Basic and acidic residues" evidence="1">
    <location>
        <begin position="69"/>
        <end position="92"/>
    </location>
</feature>
<evidence type="ECO:0000313" key="3">
    <source>
        <dbReference type="Proteomes" id="UP001596408"/>
    </source>
</evidence>
<dbReference type="EMBL" id="JBHSXH010000015">
    <property type="protein sequence ID" value="MFC6825622.1"/>
    <property type="molecule type" value="Genomic_DNA"/>
</dbReference>
<gene>
    <name evidence="2" type="ORF">ACFQEV_11565</name>
</gene>
<evidence type="ECO:0000256" key="1">
    <source>
        <dbReference type="SAM" id="MobiDB-lite"/>
    </source>
</evidence>
<organism evidence="2 3">
    <name type="scientific">Halopelagius fulvigenes</name>
    <dbReference type="NCBI Taxonomy" id="1198324"/>
    <lineage>
        <taxon>Archaea</taxon>
        <taxon>Methanobacteriati</taxon>
        <taxon>Methanobacteriota</taxon>
        <taxon>Stenosarchaea group</taxon>
        <taxon>Halobacteria</taxon>
        <taxon>Halobacteriales</taxon>
        <taxon>Haloferacaceae</taxon>
    </lineage>
</organism>
<accession>A0ABD5TYC9</accession>
<evidence type="ECO:0008006" key="4">
    <source>
        <dbReference type="Google" id="ProtNLM"/>
    </source>
</evidence>
<evidence type="ECO:0000313" key="2">
    <source>
        <dbReference type="EMBL" id="MFC6825622.1"/>
    </source>
</evidence>
<proteinExistence type="predicted"/>
<comment type="caution">
    <text evidence="2">The sequence shown here is derived from an EMBL/GenBank/DDBJ whole genome shotgun (WGS) entry which is preliminary data.</text>
</comment>
<reference evidence="2 3" key="1">
    <citation type="journal article" date="2019" name="Int. J. Syst. Evol. Microbiol.">
        <title>The Global Catalogue of Microorganisms (GCM) 10K type strain sequencing project: providing services to taxonomists for standard genome sequencing and annotation.</title>
        <authorList>
            <consortium name="The Broad Institute Genomics Platform"/>
            <consortium name="The Broad Institute Genome Sequencing Center for Infectious Disease"/>
            <person name="Wu L."/>
            <person name="Ma J."/>
        </authorList>
    </citation>
    <scope>NUCLEOTIDE SEQUENCE [LARGE SCALE GENOMIC DNA]</scope>
    <source>
        <strain evidence="2 3">YIM 94188</strain>
    </source>
</reference>